<keyword evidence="2" id="KW-0732">Signal</keyword>
<dbReference type="AlphaFoldDB" id="A0A4Z0H5Q5"/>
<gene>
    <name evidence="3" type="ORF">E4663_06010</name>
</gene>
<evidence type="ECO:0000313" key="3">
    <source>
        <dbReference type="EMBL" id="TGB04546.1"/>
    </source>
</evidence>
<feature type="chain" id="PRO_5021383150" description="Sporulation protein YpjB" evidence="2">
    <location>
        <begin position="24"/>
        <end position="229"/>
    </location>
</feature>
<feature type="signal peptide" evidence="2">
    <location>
        <begin position="1"/>
        <end position="23"/>
    </location>
</feature>
<proteinExistence type="predicted"/>
<evidence type="ECO:0000313" key="4">
    <source>
        <dbReference type="Proteomes" id="UP000297982"/>
    </source>
</evidence>
<dbReference type="STRING" id="192814.GCA_900166575_01605"/>
<protein>
    <recommendedName>
        <fullName evidence="5">Sporulation protein YpjB</fullName>
    </recommendedName>
</protein>
<evidence type="ECO:0000256" key="1">
    <source>
        <dbReference type="SAM" id="Phobius"/>
    </source>
</evidence>
<evidence type="ECO:0008006" key="5">
    <source>
        <dbReference type="Google" id="ProtNLM"/>
    </source>
</evidence>
<dbReference type="Proteomes" id="UP000297982">
    <property type="component" value="Unassembled WGS sequence"/>
</dbReference>
<keyword evidence="4" id="KW-1185">Reference proteome</keyword>
<keyword evidence="1" id="KW-0812">Transmembrane</keyword>
<accession>A0A4Z0H5Q5</accession>
<keyword evidence="1" id="KW-0472">Membrane</keyword>
<name>A0A4Z0H5Q5_9BACI</name>
<evidence type="ECO:0000256" key="2">
    <source>
        <dbReference type="SAM" id="SignalP"/>
    </source>
</evidence>
<organism evidence="3 4">
    <name type="scientific">Halobacillus salinus</name>
    <dbReference type="NCBI Taxonomy" id="192814"/>
    <lineage>
        <taxon>Bacteria</taxon>
        <taxon>Bacillati</taxon>
        <taxon>Bacillota</taxon>
        <taxon>Bacilli</taxon>
        <taxon>Bacillales</taxon>
        <taxon>Bacillaceae</taxon>
        <taxon>Halobacillus</taxon>
    </lineage>
</organism>
<feature type="transmembrane region" description="Helical" evidence="1">
    <location>
        <begin position="191"/>
        <end position="211"/>
    </location>
</feature>
<keyword evidence="1" id="KW-1133">Transmembrane helix</keyword>
<dbReference type="RefSeq" id="WP_135326951.1">
    <property type="nucleotide sequence ID" value="NZ_SRJC01000001.1"/>
</dbReference>
<comment type="caution">
    <text evidence="3">The sequence shown here is derived from an EMBL/GenBank/DDBJ whole genome shotgun (WGS) entry which is preliminary data.</text>
</comment>
<sequence>MGRAFLVCLICSLFFTLTPHVEAEYAYSDWEDFAKQYHLLVQDGRQSLALKLMNKRLPELESYMEELPEEMQSVWAPLTDSLHDDTATIQEAEMLQRFMAYLDADSQEIWVDQQWDGLKESVLDDYSPAEQIKGTWDNLLPFFQIEKAEEDLSELDALVTELAQTDTIVTRQQLVSQMTDEDGPLSIQESAMFITILIIGGAIVITLGYVAGRRFVANKKTASRRSENS</sequence>
<dbReference type="EMBL" id="SRJC01000001">
    <property type="protein sequence ID" value="TGB04546.1"/>
    <property type="molecule type" value="Genomic_DNA"/>
</dbReference>
<reference evidence="3 4" key="1">
    <citation type="journal article" date="2003" name="Int. J. Syst. Evol. Microbiol.">
        <title>Halobacillus salinus sp. nov., isolated from a salt lake on the coast of the East Sea in Korea.</title>
        <authorList>
            <person name="Yoon J.H."/>
            <person name="Kang K.H."/>
            <person name="Park Y.H."/>
        </authorList>
    </citation>
    <scope>NUCLEOTIDE SEQUENCE [LARGE SCALE GENOMIC DNA]</scope>
    <source>
        <strain evidence="3 4">HSL-3</strain>
    </source>
</reference>